<evidence type="ECO:0000256" key="2">
    <source>
        <dbReference type="PIRSR" id="PIRSR000390-1"/>
    </source>
</evidence>
<evidence type="ECO:0000313" key="5">
    <source>
        <dbReference type="EMBL" id="MDA0183823.1"/>
    </source>
</evidence>
<dbReference type="Gene3D" id="3.40.640.10">
    <property type="entry name" value="Type I PLP-dependent aspartate aminotransferase-like (Major domain)"/>
    <property type="match status" value="1"/>
</dbReference>
<dbReference type="Proteomes" id="UP001147653">
    <property type="component" value="Unassembled WGS sequence"/>
</dbReference>
<dbReference type="NCBIfam" id="TIGR03588">
    <property type="entry name" value="PseC"/>
    <property type="match status" value="1"/>
</dbReference>
<gene>
    <name evidence="5" type="primary">pseC</name>
    <name evidence="5" type="ORF">OJ997_26190</name>
</gene>
<dbReference type="RefSeq" id="WP_270028237.1">
    <property type="nucleotide sequence ID" value="NZ_JAPDDP010000062.1"/>
</dbReference>
<dbReference type="GO" id="GO:0030170">
    <property type="term" value="F:pyridoxal phosphate binding"/>
    <property type="evidence" value="ECO:0007669"/>
    <property type="project" value="TreeGrafter"/>
</dbReference>
<dbReference type="Gene3D" id="3.90.1150.10">
    <property type="entry name" value="Aspartate Aminotransferase, domain 1"/>
    <property type="match status" value="1"/>
</dbReference>
<organism evidence="5 6">
    <name type="scientific">Solirubrobacter phytolaccae</name>
    <dbReference type="NCBI Taxonomy" id="1404360"/>
    <lineage>
        <taxon>Bacteria</taxon>
        <taxon>Bacillati</taxon>
        <taxon>Actinomycetota</taxon>
        <taxon>Thermoleophilia</taxon>
        <taxon>Solirubrobacterales</taxon>
        <taxon>Solirubrobacteraceae</taxon>
        <taxon>Solirubrobacter</taxon>
    </lineage>
</organism>
<name>A0A9X3NC99_9ACTN</name>
<keyword evidence="6" id="KW-1185">Reference proteome</keyword>
<dbReference type="InterPro" id="IPR000653">
    <property type="entry name" value="DegT/StrS_aminotransferase"/>
</dbReference>
<dbReference type="PANTHER" id="PTHR30244">
    <property type="entry name" value="TRANSAMINASE"/>
    <property type="match status" value="1"/>
</dbReference>
<comment type="similarity">
    <text evidence="4">Belongs to the DegT/DnrJ/EryC1 family.</text>
</comment>
<dbReference type="InterPro" id="IPR020026">
    <property type="entry name" value="PseC"/>
</dbReference>
<evidence type="ECO:0000256" key="1">
    <source>
        <dbReference type="ARBA" id="ARBA00001933"/>
    </source>
</evidence>
<keyword evidence="5" id="KW-0808">Transferase</keyword>
<dbReference type="PANTHER" id="PTHR30244:SF34">
    <property type="entry name" value="DTDP-4-AMINO-4,6-DIDEOXYGALACTOSE TRANSAMINASE"/>
    <property type="match status" value="1"/>
</dbReference>
<proteinExistence type="inferred from homology"/>
<dbReference type="AlphaFoldDB" id="A0A9X3NC99"/>
<dbReference type="GO" id="GO:0000271">
    <property type="term" value="P:polysaccharide biosynthetic process"/>
    <property type="evidence" value="ECO:0007669"/>
    <property type="project" value="TreeGrafter"/>
</dbReference>
<protein>
    <submittedName>
        <fullName evidence="5">UDP-4-amino-4, 6-dideoxy-N-acetyl-beta-L-altrosamine transaminase</fullName>
        <ecNumber evidence="5">2.6.1.92</ecNumber>
    </submittedName>
</protein>
<sequence length="372" mass="39779">MIPYGRQTIEDDDVAAVLEALRSDFLTQGPRVAAFEAQLAELAGTPYAVAFSSGTAALHAACFAAGAGPGDEVVTSALTFAASANCAAYVGATPVFADIDPATWNVSAETVAAVVSERTRAVIPVSFTGLPAPIAEIRAAVGPDVVVIEDAAHAIGGRRAGRPVGADADMTVFSFHPVKTVTTGEGGAITLSDPKLYQRLLDFRSHGMTKDPARLERPDEGGWYMEQHLLGFNYRITDLQCALGSSQLAKTERFVAARNAIAARYREELAGVVALPPEVPADSLHAYHLFVISVAERRRVYDALRERGVLAQIHYLPVYLHPYYRDTYGYAPGLCPEAETYYEGCLSLPCFPGLTEDEQTTVITAVRDIVGA</sequence>
<feature type="modified residue" description="N6-(pyridoxal phosphate)lysine" evidence="3">
    <location>
        <position position="179"/>
    </location>
</feature>
<evidence type="ECO:0000256" key="4">
    <source>
        <dbReference type="RuleBase" id="RU004508"/>
    </source>
</evidence>
<dbReference type="PIRSF" id="PIRSF000390">
    <property type="entry name" value="PLP_StrS"/>
    <property type="match status" value="1"/>
</dbReference>
<dbReference type="SUPFAM" id="SSF53383">
    <property type="entry name" value="PLP-dependent transferases"/>
    <property type="match status" value="1"/>
</dbReference>
<feature type="active site" description="Proton acceptor" evidence="2">
    <location>
        <position position="179"/>
    </location>
</feature>
<accession>A0A9X3NC99</accession>
<dbReference type="InterPro" id="IPR015424">
    <property type="entry name" value="PyrdxlP-dep_Trfase"/>
</dbReference>
<evidence type="ECO:0000256" key="3">
    <source>
        <dbReference type="PIRSR" id="PIRSR000390-2"/>
    </source>
</evidence>
<dbReference type="InterPro" id="IPR015421">
    <property type="entry name" value="PyrdxlP-dep_Trfase_major"/>
</dbReference>
<dbReference type="EMBL" id="JAPDDP010000062">
    <property type="protein sequence ID" value="MDA0183823.1"/>
    <property type="molecule type" value="Genomic_DNA"/>
</dbReference>
<dbReference type="Pfam" id="PF01041">
    <property type="entry name" value="DegT_DnrJ_EryC1"/>
    <property type="match status" value="1"/>
</dbReference>
<dbReference type="EC" id="2.6.1.92" evidence="5"/>
<dbReference type="CDD" id="cd00616">
    <property type="entry name" value="AHBA_syn"/>
    <property type="match status" value="1"/>
</dbReference>
<comment type="cofactor">
    <cofactor evidence="1">
        <name>pyridoxal 5'-phosphate</name>
        <dbReference type="ChEBI" id="CHEBI:597326"/>
    </cofactor>
</comment>
<comment type="caution">
    <text evidence="5">The sequence shown here is derived from an EMBL/GenBank/DDBJ whole genome shotgun (WGS) entry which is preliminary data.</text>
</comment>
<keyword evidence="3 4" id="KW-0663">Pyridoxal phosphate</keyword>
<reference evidence="5" key="1">
    <citation type="submission" date="2022-10" db="EMBL/GenBank/DDBJ databases">
        <title>The WGS of Solirubrobacter phytolaccae KCTC 29190.</title>
        <authorList>
            <person name="Jiang Z."/>
        </authorList>
    </citation>
    <scope>NUCLEOTIDE SEQUENCE</scope>
    <source>
        <strain evidence="5">KCTC 29190</strain>
    </source>
</reference>
<dbReference type="GO" id="GO:0008483">
    <property type="term" value="F:transaminase activity"/>
    <property type="evidence" value="ECO:0007669"/>
    <property type="project" value="UniProtKB-KW"/>
</dbReference>
<keyword evidence="5" id="KW-0032">Aminotransferase</keyword>
<evidence type="ECO:0000313" key="6">
    <source>
        <dbReference type="Proteomes" id="UP001147653"/>
    </source>
</evidence>
<dbReference type="InterPro" id="IPR015422">
    <property type="entry name" value="PyrdxlP-dep_Trfase_small"/>
</dbReference>